<dbReference type="InterPro" id="IPR033362">
    <property type="entry name" value="SSNA1_fam"/>
</dbReference>
<accession>A0A9X0CHP5</accession>
<dbReference type="GO" id="GO:0036064">
    <property type="term" value="C:ciliary basal body"/>
    <property type="evidence" value="ECO:0007669"/>
    <property type="project" value="TreeGrafter"/>
</dbReference>
<dbReference type="PANTHER" id="PTHR28661:SF1">
    <property type="entry name" value="MICROTUBULE NUCLEATION FACTOR SSNA1"/>
    <property type="match status" value="1"/>
</dbReference>
<dbReference type="OrthoDB" id="295355at2759"/>
<evidence type="ECO:0000313" key="3">
    <source>
        <dbReference type="EMBL" id="KAJ7337042.1"/>
    </source>
</evidence>
<proteinExistence type="predicted"/>
<feature type="compositionally biased region" description="Basic and acidic residues" evidence="2">
    <location>
        <begin position="97"/>
        <end position="106"/>
    </location>
</feature>
<feature type="region of interest" description="Disordered" evidence="2">
    <location>
        <begin position="97"/>
        <end position="123"/>
    </location>
</feature>
<organism evidence="3 4">
    <name type="scientific">Desmophyllum pertusum</name>
    <dbReference type="NCBI Taxonomy" id="174260"/>
    <lineage>
        <taxon>Eukaryota</taxon>
        <taxon>Metazoa</taxon>
        <taxon>Cnidaria</taxon>
        <taxon>Anthozoa</taxon>
        <taxon>Hexacorallia</taxon>
        <taxon>Scleractinia</taxon>
        <taxon>Caryophylliina</taxon>
        <taxon>Caryophylliidae</taxon>
        <taxon>Desmophyllum</taxon>
    </lineage>
</organism>
<evidence type="ECO:0000256" key="1">
    <source>
        <dbReference type="SAM" id="Coils"/>
    </source>
</evidence>
<reference evidence="3" key="1">
    <citation type="submission" date="2023-01" db="EMBL/GenBank/DDBJ databases">
        <title>Genome assembly of the deep-sea coral Lophelia pertusa.</title>
        <authorList>
            <person name="Herrera S."/>
            <person name="Cordes E."/>
        </authorList>
    </citation>
    <scope>NUCLEOTIDE SEQUENCE</scope>
    <source>
        <strain evidence="3">USNM1676648</strain>
        <tissue evidence="3">Polyp</tissue>
    </source>
</reference>
<name>A0A9X0CHP5_9CNID</name>
<dbReference type="AlphaFoldDB" id="A0A9X0CHP5"/>
<dbReference type="PANTHER" id="PTHR28661">
    <property type="entry name" value="SJOEGREN SYNDROME NUCLEAR AUTOANTIGEN 1"/>
    <property type="match status" value="1"/>
</dbReference>
<gene>
    <name evidence="3" type="primary">SSNA1</name>
    <name evidence="3" type="ORF">OS493_009892</name>
</gene>
<sequence length="123" mass="13939">MSQQGATLQTYNNELVKCIEDLCTKRDELQKQILNEEEEKGKIQNDIRILSERLAKINESLAKKIASRNEYDKTIAETEAAYMKILESSQTLLHVLKKETGKDKAQPSHSQGSVRDKTGTQTT</sequence>
<comment type="caution">
    <text evidence="3">The sequence shown here is derived from an EMBL/GenBank/DDBJ whole genome shotgun (WGS) entry which is preliminary data.</text>
</comment>
<keyword evidence="4" id="KW-1185">Reference proteome</keyword>
<keyword evidence="1" id="KW-0175">Coiled coil</keyword>
<dbReference type="Proteomes" id="UP001163046">
    <property type="component" value="Unassembled WGS sequence"/>
</dbReference>
<dbReference type="EMBL" id="MU827781">
    <property type="protein sequence ID" value="KAJ7337042.1"/>
    <property type="molecule type" value="Genomic_DNA"/>
</dbReference>
<feature type="coiled-coil region" evidence="1">
    <location>
        <begin position="19"/>
        <end position="53"/>
    </location>
</feature>
<dbReference type="GO" id="GO:0005813">
    <property type="term" value="C:centrosome"/>
    <property type="evidence" value="ECO:0007669"/>
    <property type="project" value="TreeGrafter"/>
</dbReference>
<evidence type="ECO:0000313" key="4">
    <source>
        <dbReference type="Proteomes" id="UP001163046"/>
    </source>
</evidence>
<protein>
    <submittedName>
        <fullName evidence="3">Sjoegren syndrome nuclear autoantigen 1</fullName>
    </submittedName>
</protein>
<feature type="compositionally biased region" description="Basic and acidic residues" evidence="2">
    <location>
        <begin position="114"/>
        <end position="123"/>
    </location>
</feature>
<evidence type="ECO:0000256" key="2">
    <source>
        <dbReference type="SAM" id="MobiDB-lite"/>
    </source>
</evidence>